<dbReference type="RefSeq" id="WP_149074062.1">
    <property type="nucleotide sequence ID" value="NZ_CP043329.1"/>
</dbReference>
<dbReference type="EMBL" id="CP043329">
    <property type="protein sequence ID" value="QEK50989.1"/>
    <property type="molecule type" value="Genomic_DNA"/>
</dbReference>
<dbReference type="Proteomes" id="UP000323653">
    <property type="component" value="Chromosome"/>
</dbReference>
<reference evidence="1 2" key="1">
    <citation type="submission" date="2019-08" db="EMBL/GenBank/DDBJ databases">
        <title>Pedobacter sp. nov., isolated from Han river, South Korea.</title>
        <authorList>
            <person name="Lee D.-H."/>
            <person name="Kim Y.-S."/>
            <person name="Hwang E.-M."/>
            <person name="Le Tran T.C."/>
            <person name="Cha C.-J."/>
        </authorList>
    </citation>
    <scope>NUCLEOTIDE SEQUENCE [LARGE SCALE GENOMIC DNA]</scope>
    <source>
        <strain evidence="1 2">CJ43</strain>
    </source>
</reference>
<evidence type="ECO:0000313" key="1">
    <source>
        <dbReference type="EMBL" id="QEK50989.1"/>
    </source>
</evidence>
<keyword evidence="2" id="KW-1185">Reference proteome</keyword>
<dbReference type="KEGG" id="pej:FYC62_04355"/>
<gene>
    <name evidence="1" type="ORF">FYC62_04355</name>
</gene>
<protein>
    <submittedName>
        <fullName evidence="1">Uncharacterized protein</fullName>
    </submittedName>
</protein>
<accession>A0A5C0VG10</accession>
<sequence>MEAPKLNLIRKELQELPKEVLAEYCLRLAKYKTENKELLNFLLFFNERADDYVEDVKKLLDEDFKKLPYSDYTCTKVLRKTIRIMNKHIKFMGNKVFELDLGIHFCQLFLNTGISHTSHKPLIGLLYRQLKRIYKLIPKLDEDLQFDYQQEFDALITEVKTQRNYFSMQDIQ</sequence>
<dbReference type="AlphaFoldDB" id="A0A5C0VG10"/>
<proteinExistence type="predicted"/>
<organism evidence="1 2">
    <name type="scientific">Pedobacter aquae</name>
    <dbReference type="NCBI Taxonomy" id="2605747"/>
    <lineage>
        <taxon>Bacteria</taxon>
        <taxon>Pseudomonadati</taxon>
        <taxon>Bacteroidota</taxon>
        <taxon>Sphingobacteriia</taxon>
        <taxon>Sphingobacteriales</taxon>
        <taxon>Sphingobacteriaceae</taxon>
        <taxon>Pedobacter</taxon>
    </lineage>
</organism>
<evidence type="ECO:0000313" key="2">
    <source>
        <dbReference type="Proteomes" id="UP000323653"/>
    </source>
</evidence>
<name>A0A5C0VG10_9SPHI</name>